<gene>
    <name evidence="4" type="ORF">OG327_10205</name>
</gene>
<evidence type="ECO:0000313" key="4">
    <source>
        <dbReference type="EMBL" id="WTU73683.1"/>
    </source>
</evidence>
<dbReference type="InterPro" id="IPR002477">
    <property type="entry name" value="Peptidoglycan-bd-like"/>
</dbReference>
<keyword evidence="2" id="KW-0472">Membrane</keyword>
<evidence type="ECO:0000259" key="3">
    <source>
        <dbReference type="Pfam" id="PF01471"/>
    </source>
</evidence>
<feature type="transmembrane region" description="Helical" evidence="2">
    <location>
        <begin position="73"/>
        <end position="96"/>
    </location>
</feature>
<feature type="region of interest" description="Disordered" evidence="1">
    <location>
        <begin position="1"/>
        <end position="68"/>
    </location>
</feature>
<dbReference type="SUPFAM" id="SSF47090">
    <property type="entry name" value="PGBD-like"/>
    <property type="match status" value="1"/>
</dbReference>
<organism evidence="4">
    <name type="scientific">Streptomyces sp. NBC_00049</name>
    <dbReference type="NCBI Taxonomy" id="2903617"/>
    <lineage>
        <taxon>Bacteria</taxon>
        <taxon>Bacillati</taxon>
        <taxon>Actinomycetota</taxon>
        <taxon>Actinomycetes</taxon>
        <taxon>Kitasatosporales</taxon>
        <taxon>Streptomycetaceae</taxon>
        <taxon>Streptomyces</taxon>
    </lineage>
</organism>
<dbReference type="Gene3D" id="1.10.101.10">
    <property type="entry name" value="PGBD-like superfamily/PGBD"/>
    <property type="match status" value="1"/>
</dbReference>
<sequence>MGPHDDTPAYGVPVLPPHQPWPAGPEHMPPPPPAATVPFGALPQPVAAPDAGWGGGGAGAGSGQRSGGASRRLLPVLLGAAAAVALGGTALAVWVVPGSDGNDTALMDAKASAPAITLAPPEPSPSPSTTAGRSASPSPSRSPSPSASKSPSPSASRSSAAPSASASAGRSPSPTPSRPAAGPTLRYGDSGPEVEKLQRLLAAQGLFRSKVNGKFDWRVENAVSTFQFNNDIDEEWGVYGPVTRRALEG</sequence>
<protein>
    <submittedName>
        <fullName evidence="4">Peptidoglycan-binding protein</fullName>
    </submittedName>
</protein>
<keyword evidence="2" id="KW-0812">Transmembrane</keyword>
<proteinExistence type="predicted"/>
<feature type="compositionally biased region" description="Gly residues" evidence="1">
    <location>
        <begin position="52"/>
        <end position="66"/>
    </location>
</feature>
<evidence type="ECO:0000256" key="2">
    <source>
        <dbReference type="SAM" id="Phobius"/>
    </source>
</evidence>
<evidence type="ECO:0000256" key="1">
    <source>
        <dbReference type="SAM" id="MobiDB-lite"/>
    </source>
</evidence>
<feature type="domain" description="Peptidoglycan binding-like" evidence="3">
    <location>
        <begin position="190"/>
        <end position="247"/>
    </location>
</feature>
<accession>A0AAU2JN54</accession>
<reference evidence="4" key="1">
    <citation type="submission" date="2022-10" db="EMBL/GenBank/DDBJ databases">
        <title>The complete genomes of actinobacterial strains from the NBC collection.</title>
        <authorList>
            <person name="Joergensen T.S."/>
            <person name="Alvarez Arevalo M."/>
            <person name="Sterndorff E.B."/>
            <person name="Faurdal D."/>
            <person name="Vuksanovic O."/>
            <person name="Mourched A.-S."/>
            <person name="Charusanti P."/>
            <person name="Shaw S."/>
            <person name="Blin K."/>
            <person name="Weber T."/>
        </authorList>
    </citation>
    <scope>NUCLEOTIDE SEQUENCE</scope>
    <source>
        <strain evidence="4">NBC_00049</strain>
    </source>
</reference>
<dbReference type="Pfam" id="PF01471">
    <property type="entry name" value="PG_binding_1"/>
    <property type="match status" value="1"/>
</dbReference>
<dbReference type="InterPro" id="IPR036366">
    <property type="entry name" value="PGBDSf"/>
</dbReference>
<feature type="region of interest" description="Disordered" evidence="1">
    <location>
        <begin position="116"/>
        <end position="192"/>
    </location>
</feature>
<dbReference type="InterPro" id="IPR036365">
    <property type="entry name" value="PGBD-like_sf"/>
</dbReference>
<name>A0AAU2JN54_9ACTN</name>
<keyword evidence="2" id="KW-1133">Transmembrane helix</keyword>
<feature type="compositionally biased region" description="Low complexity" evidence="1">
    <location>
        <begin position="127"/>
        <end position="183"/>
    </location>
</feature>
<dbReference type="AlphaFoldDB" id="A0AAU2JN54"/>
<feature type="compositionally biased region" description="Pro residues" evidence="1">
    <location>
        <begin position="14"/>
        <end position="35"/>
    </location>
</feature>
<dbReference type="EMBL" id="CP108264">
    <property type="protein sequence ID" value="WTU73683.1"/>
    <property type="molecule type" value="Genomic_DNA"/>
</dbReference>